<proteinExistence type="predicted"/>
<name>A0A6G1J827_9PLEO</name>
<keyword evidence="3" id="KW-1185">Reference proteome</keyword>
<evidence type="ECO:0000313" key="3">
    <source>
        <dbReference type="Proteomes" id="UP000799291"/>
    </source>
</evidence>
<protein>
    <recommendedName>
        <fullName evidence="1">Heterokaryon incompatibility domain-containing protein</fullName>
    </recommendedName>
</protein>
<dbReference type="OrthoDB" id="2157530at2759"/>
<gene>
    <name evidence="2" type="ORF">K458DRAFT_430202</name>
</gene>
<dbReference type="PANTHER" id="PTHR24148">
    <property type="entry name" value="ANKYRIN REPEAT DOMAIN-CONTAINING PROTEIN 39 HOMOLOG-RELATED"/>
    <property type="match status" value="1"/>
</dbReference>
<dbReference type="EMBL" id="MU005577">
    <property type="protein sequence ID" value="KAF2686360.1"/>
    <property type="molecule type" value="Genomic_DNA"/>
</dbReference>
<sequence>MLPYRYLLLKHDDAIRVLVLHPSLNSSDPLICTIRQARLSDASLEYEAVSYTWGDIAQKRAIYFYDGARELLVGENCHSVLWHLRRRHGVRLLWIDAVCINQENLGERDRQVRIMDEVFKRAFNVTVFLGEQTTGSRVLFEELAAADRALSLGEDCNRPSPNDAIVQELEALFRRPWFKRVWVLQEVCAKSFGTMMCGSASASFDALKHLYFGYSQNWRVTKSCWPLALEWIYRPPEELSTPQFTLWNRLYESRKCLATDPRDKVFALKSLIGSAQSEMDYLINYVQTLEQCYFEIAGFLLPVIGLRILTAIRHPHEMDMPSWIPDWSQNLPLNLYYFVVESLGAAVGQPAPRLKPHNDQKHEIRSFPGGENEKSFELLVTGCRYAQIVDRSRIFWFDSTNDAENQVKGLYYSIVSLRRFVDTEGIRDDRTMSDHLGKRIQDVMSLIDGHQLNMHLTRWCGRIMHDDDDFIDTELVGHLVESLQQCRIILMDNGELAIVPGNVRYGDVVCILSGTDSACTLRPDRNGNWTLVSGDCYILTESFKFPNYGWFLCDDHFLLQEFASGGPIVVQVQYA</sequence>
<evidence type="ECO:0000259" key="1">
    <source>
        <dbReference type="Pfam" id="PF06985"/>
    </source>
</evidence>
<evidence type="ECO:0000313" key="2">
    <source>
        <dbReference type="EMBL" id="KAF2686360.1"/>
    </source>
</evidence>
<dbReference type="InterPro" id="IPR052895">
    <property type="entry name" value="HetReg/Transcr_Mod"/>
</dbReference>
<dbReference type="Pfam" id="PF06985">
    <property type="entry name" value="HET"/>
    <property type="match status" value="1"/>
</dbReference>
<dbReference type="Proteomes" id="UP000799291">
    <property type="component" value="Unassembled WGS sequence"/>
</dbReference>
<reference evidence="2" key="1">
    <citation type="journal article" date="2020" name="Stud. Mycol.">
        <title>101 Dothideomycetes genomes: a test case for predicting lifestyles and emergence of pathogens.</title>
        <authorList>
            <person name="Haridas S."/>
            <person name="Albert R."/>
            <person name="Binder M."/>
            <person name="Bloem J."/>
            <person name="Labutti K."/>
            <person name="Salamov A."/>
            <person name="Andreopoulos B."/>
            <person name="Baker S."/>
            <person name="Barry K."/>
            <person name="Bills G."/>
            <person name="Bluhm B."/>
            <person name="Cannon C."/>
            <person name="Castanera R."/>
            <person name="Culley D."/>
            <person name="Daum C."/>
            <person name="Ezra D."/>
            <person name="Gonzalez J."/>
            <person name="Henrissat B."/>
            <person name="Kuo A."/>
            <person name="Liang C."/>
            <person name="Lipzen A."/>
            <person name="Lutzoni F."/>
            <person name="Magnuson J."/>
            <person name="Mondo S."/>
            <person name="Nolan M."/>
            <person name="Ohm R."/>
            <person name="Pangilinan J."/>
            <person name="Park H.-J."/>
            <person name="Ramirez L."/>
            <person name="Alfaro M."/>
            <person name="Sun H."/>
            <person name="Tritt A."/>
            <person name="Yoshinaga Y."/>
            <person name="Zwiers L.-H."/>
            <person name="Turgeon B."/>
            <person name="Goodwin S."/>
            <person name="Spatafora J."/>
            <person name="Crous P."/>
            <person name="Grigoriev I."/>
        </authorList>
    </citation>
    <scope>NUCLEOTIDE SEQUENCE</scope>
    <source>
        <strain evidence="2">CBS 122367</strain>
    </source>
</reference>
<dbReference type="PANTHER" id="PTHR24148:SF79">
    <property type="entry name" value="HETEROKARYON INCOMPATIBILITY DOMAIN-CONTAINING PROTEIN"/>
    <property type="match status" value="1"/>
</dbReference>
<feature type="domain" description="Heterokaryon incompatibility" evidence="1">
    <location>
        <begin position="46"/>
        <end position="186"/>
    </location>
</feature>
<accession>A0A6G1J827</accession>
<organism evidence="2 3">
    <name type="scientific">Lentithecium fluviatile CBS 122367</name>
    <dbReference type="NCBI Taxonomy" id="1168545"/>
    <lineage>
        <taxon>Eukaryota</taxon>
        <taxon>Fungi</taxon>
        <taxon>Dikarya</taxon>
        <taxon>Ascomycota</taxon>
        <taxon>Pezizomycotina</taxon>
        <taxon>Dothideomycetes</taxon>
        <taxon>Pleosporomycetidae</taxon>
        <taxon>Pleosporales</taxon>
        <taxon>Massarineae</taxon>
        <taxon>Lentitheciaceae</taxon>
        <taxon>Lentithecium</taxon>
    </lineage>
</organism>
<dbReference type="InterPro" id="IPR010730">
    <property type="entry name" value="HET"/>
</dbReference>
<dbReference type="AlphaFoldDB" id="A0A6G1J827"/>